<keyword evidence="1" id="KW-0472">Membrane</keyword>
<evidence type="ECO:0000256" key="1">
    <source>
        <dbReference type="SAM" id="Phobius"/>
    </source>
</evidence>
<accession>A0A167RML7</accession>
<reference evidence="2 3" key="1">
    <citation type="journal article" date="2016" name="Mol. Biol. Evol.">
        <title>Comparative Genomics of Early-Diverging Mushroom-Forming Fungi Provides Insights into the Origins of Lignocellulose Decay Capabilities.</title>
        <authorList>
            <person name="Nagy L.G."/>
            <person name="Riley R."/>
            <person name="Tritt A."/>
            <person name="Adam C."/>
            <person name="Daum C."/>
            <person name="Floudas D."/>
            <person name="Sun H."/>
            <person name="Yadav J.S."/>
            <person name="Pangilinan J."/>
            <person name="Larsson K.H."/>
            <person name="Matsuura K."/>
            <person name="Barry K."/>
            <person name="Labutti K."/>
            <person name="Kuo R."/>
            <person name="Ohm R.A."/>
            <person name="Bhattacharya S.S."/>
            <person name="Shirouzu T."/>
            <person name="Yoshinaga Y."/>
            <person name="Martin F.M."/>
            <person name="Grigoriev I.V."/>
            <person name="Hibbett D.S."/>
        </authorList>
    </citation>
    <scope>NUCLEOTIDE SEQUENCE [LARGE SCALE GENOMIC DNA]</scope>
    <source>
        <strain evidence="2 3">TUFC12733</strain>
    </source>
</reference>
<dbReference type="OrthoDB" id="498543at2759"/>
<protein>
    <submittedName>
        <fullName evidence="2">Uncharacterized protein</fullName>
    </submittedName>
</protein>
<sequence>MLLCTYCSLVPSHASARTPSCDSLPLLAPTTSHPGPAHSALLTILMPFTLILALHVMGVSRKWPRRKLVPSAIACIMH</sequence>
<evidence type="ECO:0000313" key="2">
    <source>
        <dbReference type="EMBL" id="KZP01077.1"/>
    </source>
</evidence>
<dbReference type="EMBL" id="KV417267">
    <property type="protein sequence ID" value="KZP01077.1"/>
    <property type="molecule type" value="Genomic_DNA"/>
</dbReference>
<keyword evidence="3" id="KW-1185">Reference proteome</keyword>
<keyword evidence="1" id="KW-1133">Transmembrane helix</keyword>
<organism evidence="2 3">
    <name type="scientific">Calocera viscosa (strain TUFC12733)</name>
    <dbReference type="NCBI Taxonomy" id="1330018"/>
    <lineage>
        <taxon>Eukaryota</taxon>
        <taxon>Fungi</taxon>
        <taxon>Dikarya</taxon>
        <taxon>Basidiomycota</taxon>
        <taxon>Agaricomycotina</taxon>
        <taxon>Dacrymycetes</taxon>
        <taxon>Dacrymycetales</taxon>
        <taxon>Dacrymycetaceae</taxon>
        <taxon>Calocera</taxon>
    </lineage>
</organism>
<dbReference type="Proteomes" id="UP000076738">
    <property type="component" value="Unassembled WGS sequence"/>
</dbReference>
<feature type="transmembrane region" description="Helical" evidence="1">
    <location>
        <begin position="40"/>
        <end position="59"/>
    </location>
</feature>
<proteinExistence type="predicted"/>
<evidence type="ECO:0000313" key="3">
    <source>
        <dbReference type="Proteomes" id="UP000076738"/>
    </source>
</evidence>
<keyword evidence="1" id="KW-0812">Transmembrane</keyword>
<gene>
    <name evidence="2" type="ORF">CALVIDRAFT_122720</name>
</gene>
<name>A0A167RML7_CALVF</name>
<dbReference type="AlphaFoldDB" id="A0A167RML7"/>